<name>X1G1E1_9ZZZZ</name>
<proteinExistence type="predicted"/>
<dbReference type="AlphaFoldDB" id="X1G1E1"/>
<evidence type="ECO:0000259" key="1">
    <source>
        <dbReference type="Pfam" id="PF13470"/>
    </source>
</evidence>
<dbReference type="EMBL" id="BARU01024592">
    <property type="protein sequence ID" value="GAH51047.1"/>
    <property type="molecule type" value="Genomic_DNA"/>
</dbReference>
<reference evidence="2" key="1">
    <citation type="journal article" date="2014" name="Front. Microbiol.">
        <title>High frequency of phylogenetically diverse reductive dehalogenase-homologous genes in deep subseafloor sedimentary metagenomes.</title>
        <authorList>
            <person name="Kawai M."/>
            <person name="Futagami T."/>
            <person name="Toyoda A."/>
            <person name="Takaki Y."/>
            <person name="Nishi S."/>
            <person name="Hori S."/>
            <person name="Arai W."/>
            <person name="Tsubouchi T."/>
            <person name="Morono Y."/>
            <person name="Uchiyama I."/>
            <person name="Ito T."/>
            <person name="Fujiyama A."/>
            <person name="Inagaki F."/>
            <person name="Takami H."/>
        </authorList>
    </citation>
    <scope>NUCLEOTIDE SEQUENCE</scope>
    <source>
        <strain evidence="2">Expedition CK06-06</strain>
    </source>
</reference>
<dbReference type="Pfam" id="PF13470">
    <property type="entry name" value="PIN_3"/>
    <property type="match status" value="1"/>
</dbReference>
<comment type="caution">
    <text evidence="2">The sequence shown here is derived from an EMBL/GenBank/DDBJ whole genome shotgun (WGS) entry which is preliminary data.</text>
</comment>
<dbReference type="InterPro" id="IPR002716">
    <property type="entry name" value="PIN_dom"/>
</dbReference>
<dbReference type="Gene3D" id="3.40.50.1010">
    <property type="entry name" value="5'-nuclease"/>
    <property type="match status" value="1"/>
</dbReference>
<dbReference type="InterPro" id="IPR029060">
    <property type="entry name" value="PIN-like_dom_sf"/>
</dbReference>
<evidence type="ECO:0000313" key="2">
    <source>
        <dbReference type="EMBL" id="GAH51047.1"/>
    </source>
</evidence>
<gene>
    <name evidence="2" type="ORF">S03H2_39735</name>
</gene>
<feature type="domain" description="PIN" evidence="1">
    <location>
        <begin position="4"/>
        <end position="117"/>
    </location>
</feature>
<accession>X1G1E1</accession>
<dbReference type="SUPFAM" id="SSF88723">
    <property type="entry name" value="PIN domain-like"/>
    <property type="match status" value="1"/>
</dbReference>
<sequence length="147" mass="17045">MIEKLFIDTDIILDIVLKREPFYPNSQKVLSLIERNYFSGFTSSLIIANCYYIINSNRDEKTALKTISKLRSILNVLPFTDKEIGESLNSNIKDFEDGVQYFIALNNSINNLITRNISDYRDLDINVLTPKDFLNLEKIKRIIESKS</sequence>
<protein>
    <recommendedName>
        <fullName evidence="1">PIN domain-containing protein</fullName>
    </recommendedName>
</protein>
<organism evidence="2">
    <name type="scientific">marine sediment metagenome</name>
    <dbReference type="NCBI Taxonomy" id="412755"/>
    <lineage>
        <taxon>unclassified sequences</taxon>
        <taxon>metagenomes</taxon>
        <taxon>ecological metagenomes</taxon>
    </lineage>
</organism>